<dbReference type="PANTHER" id="PTHR33177">
    <property type="entry name" value="PUTATIVE-RELATED"/>
    <property type="match status" value="1"/>
</dbReference>
<dbReference type="InterPro" id="IPR055281">
    <property type="entry name" value="GIR1-2/SIED1"/>
</dbReference>
<evidence type="ECO:0000259" key="2">
    <source>
        <dbReference type="Pfam" id="PF24747"/>
    </source>
</evidence>
<gene>
    <name evidence="3" type="ORF">M6B38_227260</name>
</gene>
<sequence length="239" mass="25497">MTADIGSRVYGYSDEPCEAQRGDLVTRDLLGGRATSTSTTAATQFAKELDLDQRVPSGWERRLDLLSGETYLKKCHPDPIHDLNLPPPPPPPAFDLQLLLSSASSAPPPPPFEHQCTLEKVKSALERAGRRGTSRGSWRSTDGSPSSPSSSSSTSSSSKRRTEEAVDGSKDPSGSLTAAGCSKCLMYVLISSRDPRCPRCGSYVGAVPSAAAATKKKQRREPMNMLDLNLNSAANGANF</sequence>
<feature type="domain" description="GIR1-like zinc ribbon" evidence="2">
    <location>
        <begin position="176"/>
        <end position="204"/>
    </location>
</feature>
<comment type="caution">
    <text evidence="3">The sequence shown here is derived from an EMBL/GenBank/DDBJ whole genome shotgun (WGS) entry which is preliminary data.</text>
</comment>
<feature type="compositionally biased region" description="Basic and acidic residues" evidence="1">
    <location>
        <begin position="160"/>
        <end position="170"/>
    </location>
</feature>
<dbReference type="Pfam" id="PF24747">
    <property type="entry name" value="Zn-ribbon_GIR1"/>
    <property type="match status" value="1"/>
</dbReference>
<accession>A0AAX6DTI1</accession>
<dbReference type="InterPro" id="IPR056440">
    <property type="entry name" value="Zn-ribbon_GIR1"/>
</dbReference>
<reference evidence="3" key="1">
    <citation type="journal article" date="2023" name="GigaByte">
        <title>Genome assembly of the bearded iris, Iris pallida Lam.</title>
        <authorList>
            <person name="Bruccoleri R.E."/>
            <person name="Oakeley E.J."/>
            <person name="Faust A.M.E."/>
            <person name="Altorfer M."/>
            <person name="Dessus-Babus S."/>
            <person name="Burckhardt D."/>
            <person name="Oertli M."/>
            <person name="Naumann U."/>
            <person name="Petersen F."/>
            <person name="Wong J."/>
        </authorList>
    </citation>
    <scope>NUCLEOTIDE SEQUENCE</scope>
    <source>
        <strain evidence="3">GSM-AAB239-AS_SAM_17_03QT</strain>
    </source>
</reference>
<reference evidence="3" key="2">
    <citation type="submission" date="2023-04" db="EMBL/GenBank/DDBJ databases">
        <authorList>
            <person name="Bruccoleri R.E."/>
            <person name="Oakeley E.J."/>
            <person name="Faust A.-M."/>
            <person name="Dessus-Babus S."/>
            <person name="Altorfer M."/>
            <person name="Burckhardt D."/>
            <person name="Oertli M."/>
            <person name="Naumann U."/>
            <person name="Petersen F."/>
            <person name="Wong J."/>
        </authorList>
    </citation>
    <scope>NUCLEOTIDE SEQUENCE</scope>
    <source>
        <strain evidence="3">GSM-AAB239-AS_SAM_17_03QT</strain>
        <tissue evidence="3">Leaf</tissue>
    </source>
</reference>
<dbReference type="PANTHER" id="PTHR33177:SF24">
    <property type="entry name" value="FILAMENTOUS HEMAGGLUTININ TRANSPORTER"/>
    <property type="match status" value="1"/>
</dbReference>
<dbReference type="EMBL" id="JANAVB010042018">
    <property type="protein sequence ID" value="KAJ6795137.1"/>
    <property type="molecule type" value="Genomic_DNA"/>
</dbReference>
<proteinExistence type="predicted"/>
<feature type="region of interest" description="Disordered" evidence="1">
    <location>
        <begin position="125"/>
        <end position="174"/>
    </location>
</feature>
<name>A0AAX6DTI1_IRIPA</name>
<dbReference type="Proteomes" id="UP001140949">
    <property type="component" value="Unassembled WGS sequence"/>
</dbReference>
<evidence type="ECO:0000313" key="4">
    <source>
        <dbReference type="Proteomes" id="UP001140949"/>
    </source>
</evidence>
<organism evidence="3 4">
    <name type="scientific">Iris pallida</name>
    <name type="common">Sweet iris</name>
    <dbReference type="NCBI Taxonomy" id="29817"/>
    <lineage>
        <taxon>Eukaryota</taxon>
        <taxon>Viridiplantae</taxon>
        <taxon>Streptophyta</taxon>
        <taxon>Embryophyta</taxon>
        <taxon>Tracheophyta</taxon>
        <taxon>Spermatophyta</taxon>
        <taxon>Magnoliopsida</taxon>
        <taxon>Liliopsida</taxon>
        <taxon>Asparagales</taxon>
        <taxon>Iridaceae</taxon>
        <taxon>Iridoideae</taxon>
        <taxon>Irideae</taxon>
        <taxon>Iris</taxon>
    </lineage>
</organism>
<evidence type="ECO:0000256" key="1">
    <source>
        <dbReference type="SAM" id="MobiDB-lite"/>
    </source>
</evidence>
<dbReference type="AlphaFoldDB" id="A0AAX6DTI1"/>
<protein>
    <recommendedName>
        <fullName evidence="2">GIR1-like zinc ribbon domain-containing protein</fullName>
    </recommendedName>
</protein>
<keyword evidence="4" id="KW-1185">Reference proteome</keyword>
<evidence type="ECO:0000313" key="3">
    <source>
        <dbReference type="EMBL" id="KAJ6795137.1"/>
    </source>
</evidence>
<feature type="compositionally biased region" description="Low complexity" evidence="1">
    <location>
        <begin position="134"/>
        <end position="157"/>
    </location>
</feature>